<dbReference type="NCBIfam" id="NF009751">
    <property type="entry name" value="PRK13261.1-1"/>
    <property type="match status" value="1"/>
</dbReference>
<evidence type="ECO:0000313" key="8">
    <source>
        <dbReference type="Proteomes" id="UP001600165"/>
    </source>
</evidence>
<reference evidence="7 8" key="1">
    <citation type="submission" date="2024-10" db="EMBL/GenBank/DDBJ databases">
        <authorList>
            <person name="Ratan Roy A."/>
            <person name="Morales Sandoval P.H."/>
            <person name="De Los Santos Villalobos S."/>
            <person name="Chakraborty S."/>
            <person name="Mukherjee J."/>
        </authorList>
    </citation>
    <scope>NUCLEOTIDE SEQUENCE [LARGE SCALE GENOMIC DNA]</scope>
    <source>
        <strain evidence="7 8">S1</strain>
    </source>
</reference>
<accession>A0ABW6I9N2</accession>
<dbReference type="InterPro" id="IPR004029">
    <property type="entry name" value="UreE_N"/>
</dbReference>
<dbReference type="InterPro" id="IPR036118">
    <property type="entry name" value="UreE_N_sf"/>
</dbReference>
<dbReference type="SUPFAM" id="SSF69737">
    <property type="entry name" value="Urease metallochaperone UreE, C-terminal domain"/>
    <property type="match status" value="1"/>
</dbReference>
<evidence type="ECO:0000256" key="2">
    <source>
        <dbReference type="ARBA" id="ARBA00022490"/>
    </source>
</evidence>
<dbReference type="InterPro" id="IPR012406">
    <property type="entry name" value="UreE"/>
</dbReference>
<feature type="domain" description="UreE urease accessory N-terminal" evidence="6">
    <location>
        <begin position="1"/>
        <end position="67"/>
    </location>
</feature>
<organism evidence="7 8">
    <name type="scientific">Almyronema epifaneia S1</name>
    <dbReference type="NCBI Taxonomy" id="2991925"/>
    <lineage>
        <taxon>Bacteria</taxon>
        <taxon>Bacillati</taxon>
        <taxon>Cyanobacteriota</taxon>
        <taxon>Cyanophyceae</taxon>
        <taxon>Nodosilineales</taxon>
        <taxon>Nodosilineaceae</taxon>
        <taxon>Almyronema</taxon>
        <taxon>Almyronema epifaneia</taxon>
    </lineage>
</organism>
<dbReference type="SMART" id="SM00988">
    <property type="entry name" value="UreE_N"/>
    <property type="match status" value="1"/>
</dbReference>
<dbReference type="RefSeq" id="WP_377960598.1">
    <property type="nucleotide sequence ID" value="NZ_JBHZOL010000004.1"/>
</dbReference>
<dbReference type="Pfam" id="PF05194">
    <property type="entry name" value="UreE_C"/>
    <property type="match status" value="1"/>
</dbReference>
<dbReference type="HAMAP" id="MF_00822">
    <property type="entry name" value="UreE"/>
    <property type="match status" value="1"/>
</dbReference>
<dbReference type="Pfam" id="PF02814">
    <property type="entry name" value="UreE_N"/>
    <property type="match status" value="1"/>
</dbReference>
<comment type="similarity">
    <text evidence="5">Belongs to the UreE family.</text>
</comment>
<comment type="subcellular location">
    <subcellularLocation>
        <location evidence="1 5">Cytoplasm</location>
    </subcellularLocation>
</comment>
<dbReference type="CDD" id="cd00571">
    <property type="entry name" value="UreE"/>
    <property type="match status" value="1"/>
</dbReference>
<comment type="function">
    <text evidence="5">Involved in urease metallocenter assembly. Binds nickel. Probably functions as a nickel donor during metallocenter assembly.</text>
</comment>
<dbReference type="EMBL" id="JBHZOL010000004">
    <property type="protein sequence ID" value="MFE4104858.1"/>
    <property type="molecule type" value="Genomic_DNA"/>
</dbReference>
<keyword evidence="4 5" id="KW-0143">Chaperone</keyword>
<comment type="caution">
    <text evidence="7">The sequence shown here is derived from an EMBL/GenBank/DDBJ whole genome shotgun (WGS) entry which is preliminary data.</text>
</comment>
<keyword evidence="2 5" id="KW-0963">Cytoplasm</keyword>
<dbReference type="Gene3D" id="2.60.260.20">
    <property type="entry name" value="Urease metallochaperone UreE, N-terminal domain"/>
    <property type="match status" value="1"/>
</dbReference>
<dbReference type="InterPro" id="IPR007864">
    <property type="entry name" value="UreE_C_dom"/>
</dbReference>
<dbReference type="SUPFAM" id="SSF69287">
    <property type="entry name" value="Urease metallochaperone UreE, N-terminal domain"/>
    <property type="match status" value="1"/>
</dbReference>
<evidence type="ECO:0000256" key="5">
    <source>
        <dbReference type="HAMAP-Rule" id="MF_00822"/>
    </source>
</evidence>
<dbReference type="Proteomes" id="UP001600165">
    <property type="component" value="Unassembled WGS sequence"/>
</dbReference>
<evidence type="ECO:0000256" key="4">
    <source>
        <dbReference type="ARBA" id="ARBA00023186"/>
    </source>
</evidence>
<evidence type="ECO:0000256" key="3">
    <source>
        <dbReference type="ARBA" id="ARBA00022596"/>
    </source>
</evidence>
<sequence>MLVLKCRLSDEVNRLPDFRLSLTAEERSRSRHRFTADNGEAVYLNLPRGTHLRGGDLLHEGNLDALVQIVAKPEPILTVMGTTPLDLLRAAYHLGNRHVPLEITPTYLRLAEDQVLAAMLQQLGLQVMNETAPFEPEVGAYQSHSHDA</sequence>
<evidence type="ECO:0000256" key="1">
    <source>
        <dbReference type="ARBA" id="ARBA00004496"/>
    </source>
</evidence>
<evidence type="ECO:0000313" key="7">
    <source>
        <dbReference type="EMBL" id="MFE4104858.1"/>
    </source>
</evidence>
<gene>
    <name evidence="5 7" type="primary">ureE</name>
    <name evidence="7" type="ORF">ACFVKH_01125</name>
</gene>
<keyword evidence="8" id="KW-1185">Reference proteome</keyword>
<dbReference type="PIRSF" id="PIRSF036402">
    <property type="entry name" value="Ureas_acces_UreE"/>
    <property type="match status" value="1"/>
</dbReference>
<protein>
    <recommendedName>
        <fullName evidence="5">Urease accessory protein UreE</fullName>
    </recommendedName>
</protein>
<name>A0ABW6I9N2_9CYAN</name>
<evidence type="ECO:0000259" key="6">
    <source>
        <dbReference type="SMART" id="SM00988"/>
    </source>
</evidence>
<keyword evidence="3 5" id="KW-0533">Nickel</keyword>
<proteinExistence type="inferred from homology"/>
<dbReference type="Gene3D" id="3.30.70.790">
    <property type="entry name" value="UreE, C-terminal domain"/>
    <property type="match status" value="1"/>
</dbReference>